<organism evidence="1 2">
    <name type="scientific">Adhaeretor mobilis</name>
    <dbReference type="NCBI Taxonomy" id="1930276"/>
    <lineage>
        <taxon>Bacteria</taxon>
        <taxon>Pseudomonadati</taxon>
        <taxon>Planctomycetota</taxon>
        <taxon>Planctomycetia</taxon>
        <taxon>Pirellulales</taxon>
        <taxon>Lacipirellulaceae</taxon>
        <taxon>Adhaeretor</taxon>
    </lineage>
</organism>
<evidence type="ECO:0000313" key="2">
    <source>
        <dbReference type="Proteomes" id="UP000319852"/>
    </source>
</evidence>
<keyword evidence="2" id="KW-1185">Reference proteome</keyword>
<sequence>MTNTTPKNPVAKFQDGKVQLAIWKNPSEQGSFYSISAPTRSYQDEAGNYRDTTSLSGTQLLQAQRLLGLAYDRIRDLQDADYAARLAAANEAS</sequence>
<dbReference type="OrthoDB" id="9797435at2"/>
<dbReference type="Proteomes" id="UP000319852">
    <property type="component" value="Chromosome"/>
</dbReference>
<dbReference type="EMBL" id="CP036263">
    <property type="protein sequence ID" value="QDT00416.1"/>
    <property type="molecule type" value="Genomic_DNA"/>
</dbReference>
<reference evidence="1 2" key="1">
    <citation type="submission" date="2019-02" db="EMBL/GenBank/DDBJ databases">
        <title>Deep-cultivation of Planctomycetes and their phenomic and genomic characterization uncovers novel biology.</title>
        <authorList>
            <person name="Wiegand S."/>
            <person name="Jogler M."/>
            <person name="Boedeker C."/>
            <person name="Pinto D."/>
            <person name="Vollmers J."/>
            <person name="Rivas-Marin E."/>
            <person name="Kohn T."/>
            <person name="Peeters S.H."/>
            <person name="Heuer A."/>
            <person name="Rast P."/>
            <person name="Oberbeckmann S."/>
            <person name="Bunk B."/>
            <person name="Jeske O."/>
            <person name="Meyerdierks A."/>
            <person name="Storesund J.E."/>
            <person name="Kallscheuer N."/>
            <person name="Luecker S."/>
            <person name="Lage O.M."/>
            <person name="Pohl T."/>
            <person name="Merkel B.J."/>
            <person name="Hornburger P."/>
            <person name="Mueller R.-W."/>
            <person name="Bruemmer F."/>
            <person name="Labrenz M."/>
            <person name="Spormann A.M."/>
            <person name="Op den Camp H."/>
            <person name="Overmann J."/>
            <person name="Amann R."/>
            <person name="Jetten M.S.M."/>
            <person name="Mascher T."/>
            <person name="Medema M.H."/>
            <person name="Devos D.P."/>
            <person name="Kaster A.-K."/>
            <person name="Ovreas L."/>
            <person name="Rohde M."/>
            <person name="Galperin M.Y."/>
            <person name="Jogler C."/>
        </authorList>
    </citation>
    <scope>NUCLEOTIDE SEQUENCE [LARGE SCALE GENOMIC DNA]</scope>
    <source>
        <strain evidence="1 2">HG15A2</strain>
    </source>
</reference>
<evidence type="ECO:0000313" key="1">
    <source>
        <dbReference type="EMBL" id="QDT00416.1"/>
    </source>
</evidence>
<accession>A0A517MZV9</accession>
<protein>
    <submittedName>
        <fullName evidence="1">Uncharacterized protein</fullName>
    </submittedName>
</protein>
<gene>
    <name evidence="1" type="ORF">HG15A2_37520</name>
</gene>
<dbReference type="KEGG" id="amob:HG15A2_37520"/>
<dbReference type="AlphaFoldDB" id="A0A517MZV9"/>
<proteinExistence type="predicted"/>
<name>A0A517MZV9_9BACT</name>
<dbReference type="RefSeq" id="WP_145061904.1">
    <property type="nucleotide sequence ID" value="NZ_CP036263.1"/>
</dbReference>